<evidence type="ECO:0000313" key="4">
    <source>
        <dbReference type="Proteomes" id="UP001145069"/>
    </source>
</evidence>
<dbReference type="RefSeq" id="WP_272447615.1">
    <property type="nucleotide sequence ID" value="NZ_JAMQKC010000031.1"/>
</dbReference>
<dbReference type="CDD" id="cd13585">
    <property type="entry name" value="PBP2_TMBP_like"/>
    <property type="match status" value="1"/>
</dbReference>
<protein>
    <submittedName>
        <fullName evidence="3">Sugar ABC transporter substrate-binding protein</fullName>
    </submittedName>
</protein>
<feature type="signal peptide" evidence="2">
    <location>
        <begin position="1"/>
        <end position="19"/>
    </location>
</feature>
<accession>A0A9X3WK39</accession>
<dbReference type="PANTHER" id="PTHR43649">
    <property type="entry name" value="ARABINOSE-BINDING PROTEIN-RELATED"/>
    <property type="match status" value="1"/>
</dbReference>
<reference evidence="3" key="1">
    <citation type="submission" date="2022-06" db="EMBL/GenBank/DDBJ databases">
        <title>Aquibacillus sp. a new bacterium isolated from soil saline samples.</title>
        <authorList>
            <person name="Galisteo C."/>
            <person name="De La Haba R."/>
            <person name="Sanchez-Porro C."/>
            <person name="Ventosa A."/>
        </authorList>
    </citation>
    <scope>NUCLEOTIDE SEQUENCE</scope>
    <source>
        <strain evidence="3">3ASR75-54</strain>
    </source>
</reference>
<gene>
    <name evidence="3" type="ORF">NC799_16930</name>
</gene>
<feature type="compositionally biased region" description="Low complexity" evidence="1">
    <location>
        <begin position="26"/>
        <end position="49"/>
    </location>
</feature>
<dbReference type="Proteomes" id="UP001145069">
    <property type="component" value="Unassembled WGS sequence"/>
</dbReference>
<keyword evidence="4" id="KW-1185">Reference proteome</keyword>
<dbReference type="Pfam" id="PF13416">
    <property type="entry name" value="SBP_bac_8"/>
    <property type="match status" value="1"/>
</dbReference>
<comment type="caution">
    <text evidence="3">The sequence shown here is derived from an EMBL/GenBank/DDBJ whole genome shotgun (WGS) entry which is preliminary data.</text>
</comment>
<evidence type="ECO:0000256" key="1">
    <source>
        <dbReference type="SAM" id="MobiDB-lite"/>
    </source>
</evidence>
<dbReference type="PROSITE" id="PS51257">
    <property type="entry name" value="PROKAR_LIPOPROTEIN"/>
    <property type="match status" value="1"/>
</dbReference>
<dbReference type="SUPFAM" id="SSF53850">
    <property type="entry name" value="Periplasmic binding protein-like II"/>
    <property type="match status" value="1"/>
</dbReference>
<organism evidence="3 4">
    <name type="scientific">Aquibacillus salsiterrae</name>
    <dbReference type="NCBI Taxonomy" id="2950439"/>
    <lineage>
        <taxon>Bacteria</taxon>
        <taxon>Bacillati</taxon>
        <taxon>Bacillota</taxon>
        <taxon>Bacilli</taxon>
        <taxon>Bacillales</taxon>
        <taxon>Bacillaceae</taxon>
        <taxon>Aquibacillus</taxon>
    </lineage>
</organism>
<evidence type="ECO:0000256" key="2">
    <source>
        <dbReference type="SAM" id="SignalP"/>
    </source>
</evidence>
<dbReference type="EMBL" id="JAMQKC010000031">
    <property type="protein sequence ID" value="MDC3418546.1"/>
    <property type="molecule type" value="Genomic_DNA"/>
</dbReference>
<dbReference type="Gene3D" id="3.40.190.10">
    <property type="entry name" value="Periplasmic binding protein-like II"/>
    <property type="match status" value="1"/>
</dbReference>
<dbReference type="AlphaFoldDB" id="A0A9X3WK39"/>
<dbReference type="InterPro" id="IPR050490">
    <property type="entry name" value="Bact_solute-bd_prot1"/>
</dbReference>
<keyword evidence="2" id="KW-0732">Signal</keyword>
<evidence type="ECO:0000313" key="3">
    <source>
        <dbReference type="EMBL" id="MDC3418546.1"/>
    </source>
</evidence>
<name>A0A9X3WK39_9BACI</name>
<proteinExistence type="predicted"/>
<feature type="region of interest" description="Disordered" evidence="1">
    <location>
        <begin position="24"/>
        <end position="52"/>
    </location>
</feature>
<dbReference type="InterPro" id="IPR006059">
    <property type="entry name" value="SBP"/>
</dbReference>
<dbReference type="PANTHER" id="PTHR43649:SF12">
    <property type="entry name" value="DIACETYLCHITOBIOSE BINDING PROTEIN DASA"/>
    <property type="match status" value="1"/>
</dbReference>
<sequence>MKKLFGLLLLLILSVGLVACSSKEVSNSGDGDADTGTDTPSSSDSSDTADSGEDGATITYWYWADNTEYSNKMQEIIKEFNETNDKGITVVGEEYPWDGGGYSETLFTAAMGGGGPDVSSFKLTSTPQFVANGLLANLDNFIADWDDKGDINDNLYNVMKQASGSENIYVMPWNTQILYVYYRPSIFEEADVEVPTTYEEFLTAIEKTTLDRNDDGRTDVYGFGMRGAKGGQEPWGSFIHGRGGSFEDMTTEESIAGMKDFVNLYEQGYVPPTATTDGFNEIIANFKSGRTAMTIHHTGSSAEMVETFGDDVSAFAFPPGEGQWTSMGDTENVIFESSKNKEAAFEWVSYLATGKGQEEWTIATGNVPVSKKVQALDHFQNDRFMKASIDGASYAGILPILDTTTEWINTIWPNTIASSLMGDITPEEAMNTLQEELYK</sequence>
<feature type="chain" id="PRO_5040939702" evidence="2">
    <location>
        <begin position="20"/>
        <end position="439"/>
    </location>
</feature>